<gene>
    <name evidence="6" type="ORF">F130042H8_01280</name>
</gene>
<comment type="caution">
    <text evidence="6">The sequence shown here is derived from an EMBL/GenBank/DDBJ whole genome shotgun (WGS) entry which is preliminary data.</text>
</comment>
<dbReference type="Gene3D" id="3.40.190.290">
    <property type="match status" value="1"/>
</dbReference>
<dbReference type="SUPFAM" id="SSF53850">
    <property type="entry name" value="Periplasmic binding protein-like II"/>
    <property type="match status" value="1"/>
</dbReference>
<dbReference type="InterPro" id="IPR036388">
    <property type="entry name" value="WH-like_DNA-bd_sf"/>
</dbReference>
<comment type="similarity">
    <text evidence="1">Belongs to the LysR transcriptional regulatory family.</text>
</comment>
<dbReference type="EMBL" id="BAABXL010000001">
    <property type="protein sequence ID" value="GAA6267068.1"/>
    <property type="molecule type" value="Genomic_DNA"/>
</dbReference>
<evidence type="ECO:0000259" key="5">
    <source>
        <dbReference type="PROSITE" id="PS50931"/>
    </source>
</evidence>
<evidence type="ECO:0000256" key="1">
    <source>
        <dbReference type="ARBA" id="ARBA00009437"/>
    </source>
</evidence>
<evidence type="ECO:0000256" key="2">
    <source>
        <dbReference type="ARBA" id="ARBA00023015"/>
    </source>
</evidence>
<dbReference type="InterPro" id="IPR005119">
    <property type="entry name" value="LysR_subst-bd"/>
</dbReference>
<accession>A0ABQ0ASQ0</accession>
<keyword evidence="4" id="KW-0804">Transcription</keyword>
<evidence type="ECO:0000256" key="3">
    <source>
        <dbReference type="ARBA" id="ARBA00023125"/>
    </source>
</evidence>
<reference evidence="6 7" key="1">
    <citation type="submission" date="2024-04" db="EMBL/GenBank/DDBJ databases">
        <title>Defined microbial consortia suppress multidrug-resistant proinflammatory Enterobacteriaceae via ecological control.</title>
        <authorList>
            <person name="Furuichi M."/>
            <person name="Kawaguchi T."/>
            <person name="Pust M."/>
            <person name="Yasuma K."/>
            <person name="Plichta D."/>
            <person name="Hasegawa N."/>
            <person name="Ohya T."/>
            <person name="Bhattarai S."/>
            <person name="Sasajima S."/>
            <person name="Aoto Y."/>
            <person name="Tuganbaev T."/>
            <person name="Yaginuma M."/>
            <person name="Ueda M."/>
            <person name="Okahashi N."/>
            <person name="Amafuji K."/>
            <person name="Kiridooshi Y."/>
            <person name="Sugita K."/>
            <person name="Strazar M."/>
            <person name="Skelly A."/>
            <person name="Suda W."/>
            <person name="Hattori M."/>
            <person name="Nakamoto N."/>
            <person name="Caballero S."/>
            <person name="Norman J."/>
            <person name="Olle B."/>
            <person name="Tanoue T."/>
            <person name="Arita M."/>
            <person name="Bucci V."/>
            <person name="Atarashi K."/>
            <person name="Xavier R."/>
            <person name="Honda K."/>
        </authorList>
    </citation>
    <scope>NUCLEOTIDE SEQUENCE [LARGE SCALE GENOMIC DNA]</scope>
    <source>
        <strain evidence="7">f13</strain>
    </source>
</reference>
<dbReference type="Gene3D" id="1.10.10.10">
    <property type="entry name" value="Winged helix-like DNA-binding domain superfamily/Winged helix DNA-binding domain"/>
    <property type="match status" value="1"/>
</dbReference>
<dbReference type="PRINTS" id="PR00039">
    <property type="entry name" value="HTHLYSR"/>
</dbReference>
<sequence length="311" mass="35725">MAELKEQKYMLEIAKVQGIGKAAENLFISQPALSKFLARTEEMYGIQLFERVGKKMIPTYAGEQYLKYAKQMIEIDRNFNEQIKDIKQMKSGVLAIGSTLGRGKDIFPSLLPLFYKKYPGFELRVYQENAVRLEELLRNGEIQLAMLTIEDGEQNKWDFHAEELDSEEICLIAPKNWNLKGVMKYGFRHPWIDVRQLEGELFLMLNKGSRLRSVADKMMKSYNMSPKSMEFSSIDTIWKLVSQNFGVAFASDFNAPPVDDVEIFSVGSKPITWKFVILTRIGGYISAPVQYMIDITKNIYGNVTFQNRVSS</sequence>
<keyword evidence="7" id="KW-1185">Reference proteome</keyword>
<dbReference type="SUPFAM" id="SSF46785">
    <property type="entry name" value="Winged helix' DNA-binding domain"/>
    <property type="match status" value="1"/>
</dbReference>
<evidence type="ECO:0000313" key="7">
    <source>
        <dbReference type="Proteomes" id="UP001600894"/>
    </source>
</evidence>
<dbReference type="CDD" id="cd05466">
    <property type="entry name" value="PBP2_LTTR_substrate"/>
    <property type="match status" value="1"/>
</dbReference>
<dbReference type="Pfam" id="PF00126">
    <property type="entry name" value="HTH_1"/>
    <property type="match status" value="1"/>
</dbReference>
<name>A0ABQ0ASQ0_9FIRM</name>
<protein>
    <submittedName>
        <fullName evidence="6">LysR family transcriptional regulator</fullName>
    </submittedName>
</protein>
<evidence type="ECO:0000256" key="4">
    <source>
        <dbReference type="ARBA" id="ARBA00023163"/>
    </source>
</evidence>
<dbReference type="InterPro" id="IPR050950">
    <property type="entry name" value="HTH-type_LysR_regulators"/>
</dbReference>
<keyword evidence="3" id="KW-0238">DNA-binding</keyword>
<organism evidence="6 7">
    <name type="scientific">Enterocloster alcoholdehydrogenati</name>
    <dbReference type="NCBI Taxonomy" id="2547410"/>
    <lineage>
        <taxon>Bacteria</taxon>
        <taxon>Bacillati</taxon>
        <taxon>Bacillota</taxon>
        <taxon>Clostridia</taxon>
        <taxon>Lachnospirales</taxon>
        <taxon>Lachnospiraceae</taxon>
        <taxon>Enterocloster</taxon>
    </lineage>
</organism>
<evidence type="ECO:0000313" key="6">
    <source>
        <dbReference type="EMBL" id="GAA6267068.1"/>
    </source>
</evidence>
<dbReference type="InterPro" id="IPR036390">
    <property type="entry name" value="WH_DNA-bd_sf"/>
</dbReference>
<dbReference type="PANTHER" id="PTHR30419">
    <property type="entry name" value="HTH-TYPE TRANSCRIPTIONAL REGULATOR YBHD"/>
    <property type="match status" value="1"/>
</dbReference>
<keyword evidence="2" id="KW-0805">Transcription regulation</keyword>
<dbReference type="PROSITE" id="PS50931">
    <property type="entry name" value="HTH_LYSR"/>
    <property type="match status" value="1"/>
</dbReference>
<feature type="domain" description="HTH lysR-type" evidence="5">
    <location>
        <begin position="11"/>
        <end position="59"/>
    </location>
</feature>
<proteinExistence type="inferred from homology"/>
<dbReference type="Pfam" id="PF03466">
    <property type="entry name" value="LysR_substrate"/>
    <property type="match status" value="1"/>
</dbReference>
<dbReference type="InterPro" id="IPR000847">
    <property type="entry name" value="LysR_HTH_N"/>
</dbReference>
<dbReference type="Proteomes" id="UP001600894">
    <property type="component" value="Unassembled WGS sequence"/>
</dbReference>
<dbReference type="RefSeq" id="WP_176255754.1">
    <property type="nucleotide sequence ID" value="NZ_BAABXL010000001.1"/>
</dbReference>